<dbReference type="Gene3D" id="3.90.650.10">
    <property type="entry name" value="PurM-like C-terminal domain"/>
    <property type="match status" value="1"/>
</dbReference>
<evidence type="ECO:0000313" key="9">
    <source>
        <dbReference type="EMBL" id="ETX30593.1"/>
    </source>
</evidence>
<organism evidence="9 10">
    <name type="scientific">Roseivivax isoporae LMG 25204</name>
    <dbReference type="NCBI Taxonomy" id="1449351"/>
    <lineage>
        <taxon>Bacteria</taxon>
        <taxon>Pseudomonadati</taxon>
        <taxon>Pseudomonadota</taxon>
        <taxon>Alphaproteobacteria</taxon>
        <taxon>Rhodobacterales</taxon>
        <taxon>Roseobacteraceae</taxon>
        <taxon>Roseivivax</taxon>
    </lineage>
</organism>
<sequence length="723" mass="75624">MLAAPPLPLTRDLVLIGGGHTHALVLRRWGMKPLPGVRLTVIDPTPATAYSGMLPGFVAGHYPREALEIDLVRLARFAGARLILGRACDLDLHRREIAVEGRTPVGFDVASLDIGVTSDMPDLVGFGAHAVPAKPLGPFAERWERFLASGAEGDAAVIGAGIAGTELALAMAHRLAAVAPERQVHLLDSGRAVAGLRAGTRRRLGEALRAAAIVLHEDVEITRVDAAGLVLADGTAIPAAFVAGAAGARAQPWLARSGLHMTDGFVTVGPRLQSSAEGIFAVGDCAHMAEHPRPKAGVYAVRQAPVLDHNLRVALGRGGYRRYRPQRDYLKLVSLGGTRALGDRFGLSFSGGWVWRWKDRIDRRFMEKLSDLPRMPAPDLPWPRARGLREALGPKPMCGGCGAKVGRGTLNDALRRISPPQRDDVERLANDDAAVLVVGGVRQVISTDHLRALWPDPAVMTRISAVHALNDVHAMAAAPQAATANVILPRLSDALAARTLQEILQTAEEVLRAAGADLVGGHTSVGDELSIGFSVTGLCDGAPVTLSGGRPGDALILTKGLGSGTIMAAEMDRRAGARTVAAALAAMTRSEALAAHVLRGARAMTDVTGFGLAGHLQSLAAASGTGAELWLHAIPHLDGALALAARGVRSSLYPQNRAVMPDLPETAEIALVFDPQTAGGLLAAVAPEDARGLLAALHAEGYTEAAQIGWLTGGMAGQIDVTD</sequence>
<name>X7FCZ0_9RHOB</name>
<dbReference type="Gene3D" id="3.30.1330.10">
    <property type="entry name" value="PurM-like, N-terminal domain"/>
    <property type="match status" value="1"/>
</dbReference>
<evidence type="ECO:0000256" key="4">
    <source>
        <dbReference type="ARBA" id="ARBA00022840"/>
    </source>
</evidence>
<dbReference type="Pfam" id="PF07992">
    <property type="entry name" value="Pyr_redox_2"/>
    <property type="match status" value="1"/>
</dbReference>
<dbReference type="SUPFAM" id="SSF56042">
    <property type="entry name" value="PurM C-terminal domain-like"/>
    <property type="match status" value="1"/>
</dbReference>
<dbReference type="AlphaFoldDB" id="X7FCZ0"/>
<dbReference type="GO" id="GO:0016260">
    <property type="term" value="P:selenocysteine biosynthetic process"/>
    <property type="evidence" value="ECO:0007669"/>
    <property type="project" value="TreeGrafter"/>
</dbReference>
<dbReference type="EMBL" id="JAME01000002">
    <property type="protein sequence ID" value="ETX30593.1"/>
    <property type="molecule type" value="Genomic_DNA"/>
</dbReference>
<dbReference type="Proteomes" id="UP000023430">
    <property type="component" value="Unassembled WGS sequence"/>
</dbReference>
<dbReference type="SUPFAM" id="SSF51905">
    <property type="entry name" value="FAD/NAD(P)-binding domain"/>
    <property type="match status" value="2"/>
</dbReference>
<evidence type="ECO:0000256" key="3">
    <source>
        <dbReference type="ARBA" id="ARBA00022777"/>
    </source>
</evidence>
<accession>X7FCZ0</accession>
<reference evidence="9 10" key="1">
    <citation type="submission" date="2014-01" db="EMBL/GenBank/DDBJ databases">
        <title>Roseivivax isoporae LMG 25204 Genome Sequencing.</title>
        <authorList>
            <person name="Lai Q."/>
            <person name="Li G."/>
            <person name="Shao Z."/>
        </authorList>
    </citation>
    <scope>NUCLEOTIDE SEQUENCE [LARGE SCALE GENOMIC DNA]</scope>
    <source>
        <strain evidence="9 10">LMG 25204</strain>
    </source>
</reference>
<dbReference type="eggNOG" id="COG1252">
    <property type="taxonomic scope" value="Bacteria"/>
</dbReference>
<dbReference type="GO" id="GO:0016491">
    <property type="term" value="F:oxidoreductase activity"/>
    <property type="evidence" value="ECO:0007669"/>
    <property type="project" value="InterPro"/>
</dbReference>
<evidence type="ECO:0000259" key="6">
    <source>
        <dbReference type="Pfam" id="PF00586"/>
    </source>
</evidence>
<dbReference type="Pfam" id="PF00586">
    <property type="entry name" value="AIRS"/>
    <property type="match status" value="1"/>
</dbReference>
<dbReference type="PRINTS" id="PR00368">
    <property type="entry name" value="FADPNR"/>
</dbReference>
<keyword evidence="5" id="KW-0711">Selenium</keyword>
<feature type="domain" description="FAD/NAD(P)-binding" evidence="8">
    <location>
        <begin position="13"/>
        <end position="304"/>
    </location>
</feature>
<proteinExistence type="predicted"/>
<dbReference type="PANTHER" id="PTHR10256:SF0">
    <property type="entry name" value="INACTIVE SELENIDE, WATER DIKINASE-LIKE PROTEIN-RELATED"/>
    <property type="match status" value="1"/>
</dbReference>
<dbReference type="eggNOG" id="COG0709">
    <property type="taxonomic scope" value="Bacteria"/>
</dbReference>
<dbReference type="InterPro" id="IPR036921">
    <property type="entry name" value="PurM-like_N_sf"/>
</dbReference>
<protein>
    <submittedName>
        <fullName evidence="9">Segregation protein B</fullName>
    </submittedName>
</protein>
<keyword evidence="4" id="KW-0067">ATP-binding</keyword>
<dbReference type="PATRIC" id="fig|1449351.3.peg.236"/>
<keyword evidence="1" id="KW-0808">Transferase</keyword>
<feature type="domain" description="PurM-like C-terminal" evidence="7">
    <location>
        <begin position="550"/>
        <end position="716"/>
    </location>
</feature>
<dbReference type="InterPro" id="IPR004536">
    <property type="entry name" value="SPS/SelD"/>
</dbReference>
<evidence type="ECO:0000259" key="8">
    <source>
        <dbReference type="Pfam" id="PF07992"/>
    </source>
</evidence>
<dbReference type="NCBIfam" id="TIGR03169">
    <property type="entry name" value="Nterm_to_SelD"/>
    <property type="match status" value="1"/>
</dbReference>
<dbReference type="InterPro" id="IPR017584">
    <property type="entry name" value="Pyridine_nucleo_diS_OxRdtase_N"/>
</dbReference>
<evidence type="ECO:0000256" key="5">
    <source>
        <dbReference type="ARBA" id="ARBA00023266"/>
    </source>
</evidence>
<comment type="caution">
    <text evidence="9">The sequence shown here is derived from an EMBL/GenBank/DDBJ whole genome shotgun (WGS) entry which is preliminary data.</text>
</comment>
<dbReference type="Pfam" id="PF02769">
    <property type="entry name" value="AIRS_C"/>
    <property type="match status" value="1"/>
</dbReference>
<evidence type="ECO:0000259" key="7">
    <source>
        <dbReference type="Pfam" id="PF02769"/>
    </source>
</evidence>
<dbReference type="InterPro" id="IPR023753">
    <property type="entry name" value="FAD/NAD-binding_dom"/>
</dbReference>
<dbReference type="SUPFAM" id="SSF55326">
    <property type="entry name" value="PurM N-terminal domain-like"/>
    <property type="match status" value="1"/>
</dbReference>
<evidence type="ECO:0000256" key="1">
    <source>
        <dbReference type="ARBA" id="ARBA00022679"/>
    </source>
</evidence>
<dbReference type="STRING" id="1449351.RISW2_07185"/>
<evidence type="ECO:0000313" key="10">
    <source>
        <dbReference type="Proteomes" id="UP000023430"/>
    </source>
</evidence>
<dbReference type="OrthoDB" id="9767928at2"/>
<evidence type="ECO:0000256" key="2">
    <source>
        <dbReference type="ARBA" id="ARBA00022741"/>
    </source>
</evidence>
<dbReference type="RefSeq" id="WP_043765537.1">
    <property type="nucleotide sequence ID" value="NZ_JAME01000002.1"/>
</dbReference>
<dbReference type="GO" id="GO:0005524">
    <property type="term" value="F:ATP binding"/>
    <property type="evidence" value="ECO:0007669"/>
    <property type="project" value="UniProtKB-KW"/>
</dbReference>
<keyword evidence="2" id="KW-0547">Nucleotide-binding</keyword>
<dbReference type="GO" id="GO:0005737">
    <property type="term" value="C:cytoplasm"/>
    <property type="evidence" value="ECO:0007669"/>
    <property type="project" value="TreeGrafter"/>
</dbReference>
<dbReference type="InterPro" id="IPR036188">
    <property type="entry name" value="FAD/NAD-bd_sf"/>
</dbReference>
<keyword evidence="3" id="KW-0418">Kinase</keyword>
<dbReference type="InterPro" id="IPR010918">
    <property type="entry name" value="PurM-like_C_dom"/>
</dbReference>
<dbReference type="Gene3D" id="3.50.50.100">
    <property type="match status" value="1"/>
</dbReference>
<dbReference type="PANTHER" id="PTHR10256">
    <property type="entry name" value="SELENIDE, WATER DIKINASE"/>
    <property type="match status" value="1"/>
</dbReference>
<dbReference type="InterPro" id="IPR036676">
    <property type="entry name" value="PurM-like_C_sf"/>
</dbReference>
<gene>
    <name evidence="9" type="ORF">RISW2_07185</name>
</gene>
<dbReference type="CDD" id="cd02195">
    <property type="entry name" value="SelD"/>
    <property type="match status" value="1"/>
</dbReference>
<dbReference type="GO" id="GO:0004756">
    <property type="term" value="F:selenide, water dikinase activity"/>
    <property type="evidence" value="ECO:0007669"/>
    <property type="project" value="TreeGrafter"/>
</dbReference>
<dbReference type="NCBIfam" id="TIGR00476">
    <property type="entry name" value="selD"/>
    <property type="match status" value="1"/>
</dbReference>
<dbReference type="InterPro" id="IPR016188">
    <property type="entry name" value="PurM-like_N"/>
</dbReference>
<feature type="domain" description="PurM-like N-terminal" evidence="6">
    <location>
        <begin position="431"/>
        <end position="538"/>
    </location>
</feature>
<keyword evidence="10" id="KW-1185">Reference proteome</keyword>